<proteinExistence type="predicted"/>
<comment type="caution">
    <text evidence="1">The sequence shown here is derived from an EMBL/GenBank/DDBJ whole genome shotgun (WGS) entry which is preliminary data.</text>
</comment>
<gene>
    <name evidence="1" type="ORF">QFC19_002639</name>
</gene>
<protein>
    <submittedName>
        <fullName evidence="1">Uncharacterized protein</fullName>
    </submittedName>
</protein>
<dbReference type="EMBL" id="JASBWR010000023">
    <property type="protein sequence ID" value="KAJ9107896.1"/>
    <property type="molecule type" value="Genomic_DNA"/>
</dbReference>
<evidence type="ECO:0000313" key="2">
    <source>
        <dbReference type="Proteomes" id="UP001241377"/>
    </source>
</evidence>
<evidence type="ECO:0000313" key="1">
    <source>
        <dbReference type="EMBL" id="KAJ9107896.1"/>
    </source>
</evidence>
<sequence length="884" mass="96555">MGRNGFMGAVQGLDAFGKTMEDVKIRTKTGALLTFISLAIIVISTMLEFIDYRRVHLEPSIIVDRSRGEKLVVDMDIFFPRVPCYLLSLDIMDISGERQMDLQHDITKARISKDGKIVAVIKNGQLEGEAQRAVANKDPNHCGSCYGGVPPASGCCNTCEEVRQAYIRKGWSFSNPDGIAQCVDEGWSKQIEEQNSEGCQISGHIKVNKVIGNFHFSPGRAYQTNQVSFQDLVPYLKDKNHHDFGHVINKFQFEGDDATSDGFSGKRADDLTKSMKKRLGIVNPLDGAVVHPEESDYMYQYFLKVVSTTYNLLSGETVNSHQYSVTQFERDLTQGNAPGKEGHGHLPSEGFSGRRGYIQLSTLGKLSQVHIAFMLSCIGPSFVKDAIHILPPRSAEDTGPYNSEKLQRAGLAIMSDNSDQDDVLGGTRKRRRLDKGKSKVVVVGSDDDDGDADGTSSISKSAVPRHVNGQPPSRHNAVQAVARGATDSNATSPALSTYTRAASKTGNYNNDAAPTESSTTAADADEDLSDEEGGRKGRNQANKWETFQRSWEAVTEDEAGGLQGAVDRLLAKARRRRAETSQASLRRSIIRHMYILFDLSSSMNEKDLRPNRFNLTLQYLRAFVTEWFDQNPLGQIGIIGLRDGLAEMIIEMGGNPHAILAALADKRKFEPSGEPSLQNGLDMARSSMGHLPSTSSLEILVLFSSLTSTDPGSIHKTLSSLIQSKIRVSIIALAAELKICRLIAEKSGGKFGVALNESHYHDLIWEMVQAPATMMAGTAGLKSALETASKRALGGSGGGATGPGAKPPPADLMMMGFPTRLPIASPISLSTGFSFQYRPIRRLIPVHSMISLKTLNYLALRARYHSPRYITHDVDSSIRIKLTG</sequence>
<name>A0ACC2WA09_9TREE</name>
<keyword evidence="2" id="KW-1185">Reference proteome</keyword>
<accession>A0ACC2WA09</accession>
<dbReference type="Proteomes" id="UP001241377">
    <property type="component" value="Unassembled WGS sequence"/>
</dbReference>
<reference evidence="1" key="1">
    <citation type="submission" date="2023-04" db="EMBL/GenBank/DDBJ databases">
        <title>Draft Genome sequencing of Naganishia species isolated from polar environments using Oxford Nanopore Technology.</title>
        <authorList>
            <person name="Leo P."/>
            <person name="Venkateswaran K."/>
        </authorList>
    </citation>
    <scope>NUCLEOTIDE SEQUENCE</scope>
    <source>
        <strain evidence="1">MNA-CCFEE 5261</strain>
    </source>
</reference>
<organism evidence="1 2">
    <name type="scientific">Naganishia cerealis</name>
    <dbReference type="NCBI Taxonomy" id="610337"/>
    <lineage>
        <taxon>Eukaryota</taxon>
        <taxon>Fungi</taxon>
        <taxon>Dikarya</taxon>
        <taxon>Basidiomycota</taxon>
        <taxon>Agaricomycotina</taxon>
        <taxon>Tremellomycetes</taxon>
        <taxon>Filobasidiales</taxon>
        <taxon>Filobasidiaceae</taxon>
        <taxon>Naganishia</taxon>
    </lineage>
</organism>